<reference evidence="1 2" key="1">
    <citation type="submission" date="2023-08" db="EMBL/GenBank/DDBJ databases">
        <title>Phytohabitans sansha sp. nov., isolated from marine sediment.</title>
        <authorList>
            <person name="Zhao Y."/>
            <person name="Yi K."/>
        </authorList>
    </citation>
    <scope>NUCLEOTIDE SEQUENCE [LARGE SCALE GENOMIC DNA]</scope>
    <source>
        <strain evidence="1 2">ZYX-F-186</strain>
    </source>
</reference>
<dbReference type="EMBL" id="JAVHUY010000089">
    <property type="protein sequence ID" value="MDQ7911471.1"/>
    <property type="molecule type" value="Genomic_DNA"/>
</dbReference>
<name>A0ABU0ZWQ9_9ACTN</name>
<dbReference type="RefSeq" id="WP_308718665.1">
    <property type="nucleotide sequence ID" value="NZ_JAVHUY010000089.1"/>
</dbReference>
<proteinExistence type="predicted"/>
<keyword evidence="2" id="KW-1185">Reference proteome</keyword>
<protein>
    <submittedName>
        <fullName evidence="1">Uncharacterized protein</fullName>
    </submittedName>
</protein>
<evidence type="ECO:0000313" key="2">
    <source>
        <dbReference type="Proteomes" id="UP001230908"/>
    </source>
</evidence>
<comment type="caution">
    <text evidence="1">The sequence shown here is derived from an EMBL/GenBank/DDBJ whole genome shotgun (WGS) entry which is preliminary data.</text>
</comment>
<organism evidence="1 2">
    <name type="scientific">Phytohabitans maris</name>
    <dbReference type="NCBI Taxonomy" id="3071409"/>
    <lineage>
        <taxon>Bacteria</taxon>
        <taxon>Bacillati</taxon>
        <taxon>Actinomycetota</taxon>
        <taxon>Actinomycetes</taxon>
        <taxon>Micromonosporales</taxon>
        <taxon>Micromonosporaceae</taxon>
    </lineage>
</organism>
<accession>A0ABU0ZWQ9</accession>
<evidence type="ECO:0000313" key="1">
    <source>
        <dbReference type="EMBL" id="MDQ7911471.1"/>
    </source>
</evidence>
<sequence length="110" mass="11789">MYAVTVRLIYLVAATHLPGDKLQRLIWMVAEPGDGLEHLYAQASDRGVDVVMFLVAPGLLSAERVAAQLIARAERAGLTGYWPVSCQVELIVPLAEAALPPSPPPDTPDS</sequence>
<gene>
    <name evidence="1" type="ORF">RB614_44000</name>
</gene>
<dbReference type="Proteomes" id="UP001230908">
    <property type="component" value="Unassembled WGS sequence"/>
</dbReference>